<gene>
    <name evidence="2" type="ORF">SAMN02745120_1663</name>
</gene>
<dbReference type="Proteomes" id="UP000243406">
    <property type="component" value="Unassembled WGS sequence"/>
</dbReference>
<feature type="signal peptide" evidence="1">
    <location>
        <begin position="1"/>
        <end position="22"/>
    </location>
</feature>
<protein>
    <recommendedName>
        <fullName evidence="4">Lipoprotein</fullName>
    </recommendedName>
</protein>
<dbReference type="AlphaFoldDB" id="A0A1T5BJE7"/>
<accession>A0A1T5BJE7</accession>
<reference evidence="3" key="1">
    <citation type="submission" date="2017-02" db="EMBL/GenBank/DDBJ databases">
        <authorList>
            <person name="Varghese N."/>
            <person name="Submissions S."/>
        </authorList>
    </citation>
    <scope>NUCLEOTIDE SEQUENCE [LARGE SCALE GENOMIC DNA]</scope>
    <source>
        <strain evidence="3">ATCC 35199</strain>
    </source>
</reference>
<evidence type="ECO:0000313" key="2">
    <source>
        <dbReference type="EMBL" id="SKB47285.1"/>
    </source>
</evidence>
<evidence type="ECO:0000313" key="3">
    <source>
        <dbReference type="Proteomes" id="UP000243406"/>
    </source>
</evidence>
<sequence>MKKLILLSLIVFICTINLIACKAENGSEKLNMNDEESPEKKTLEIVKQMVDEPVGDTFDLYFVTSSLPTVETFEEFEKGEQEINKVLLKLNDKEGKHAFSQEAKELIEQMTLSAENVIKYKKIHLEYSELGNTEKTDEVQQAYFDEITNIADKMKEYEKLYHAYKNNE</sequence>
<proteinExistence type="predicted"/>
<dbReference type="EMBL" id="FUYN01000003">
    <property type="protein sequence ID" value="SKB47285.1"/>
    <property type="molecule type" value="Genomic_DNA"/>
</dbReference>
<feature type="chain" id="PRO_5039477140" description="Lipoprotein" evidence="1">
    <location>
        <begin position="23"/>
        <end position="168"/>
    </location>
</feature>
<keyword evidence="3" id="KW-1185">Reference proteome</keyword>
<keyword evidence="1" id="KW-0732">Signal</keyword>
<evidence type="ECO:0000256" key="1">
    <source>
        <dbReference type="SAM" id="SignalP"/>
    </source>
</evidence>
<name>A0A1T5BJE7_9FIRM</name>
<dbReference type="RefSeq" id="WP_079589515.1">
    <property type="nucleotide sequence ID" value="NZ_FUYN01000003.1"/>
</dbReference>
<evidence type="ECO:0008006" key="4">
    <source>
        <dbReference type="Google" id="ProtNLM"/>
    </source>
</evidence>
<organism evidence="2 3">
    <name type="scientific">Acetoanaerobium noterae</name>
    <dbReference type="NCBI Taxonomy" id="745369"/>
    <lineage>
        <taxon>Bacteria</taxon>
        <taxon>Bacillati</taxon>
        <taxon>Bacillota</taxon>
        <taxon>Clostridia</taxon>
        <taxon>Peptostreptococcales</taxon>
        <taxon>Filifactoraceae</taxon>
        <taxon>Acetoanaerobium</taxon>
    </lineage>
</organism>